<proteinExistence type="predicted"/>
<dbReference type="AlphaFoldDB" id="Q16AI9"/>
<dbReference type="Proteomes" id="UP000007029">
    <property type="component" value="Chromosome"/>
</dbReference>
<dbReference type="PANTHER" id="PTHR30086">
    <property type="entry name" value="ARGININE EXPORTER PROTEIN ARGO"/>
    <property type="match status" value="1"/>
</dbReference>
<evidence type="ECO:0000256" key="5">
    <source>
        <dbReference type="ARBA" id="ARBA00023136"/>
    </source>
</evidence>
<dbReference type="OrthoDB" id="7659099at2"/>
<evidence type="ECO:0000256" key="3">
    <source>
        <dbReference type="ARBA" id="ARBA00022692"/>
    </source>
</evidence>
<accession>Q16AI9</accession>
<comment type="subcellular location">
    <subcellularLocation>
        <location evidence="1">Cell membrane</location>
        <topology evidence="1">Multi-pass membrane protein</topology>
    </subcellularLocation>
</comment>
<dbReference type="GO" id="GO:0015171">
    <property type="term" value="F:amino acid transmembrane transporter activity"/>
    <property type="evidence" value="ECO:0007669"/>
    <property type="project" value="TreeGrafter"/>
</dbReference>
<dbReference type="RefSeq" id="WP_011567624.1">
    <property type="nucleotide sequence ID" value="NC_008209.1"/>
</dbReference>
<feature type="transmembrane region" description="Helical" evidence="6">
    <location>
        <begin position="150"/>
        <end position="174"/>
    </location>
</feature>
<evidence type="ECO:0000256" key="2">
    <source>
        <dbReference type="ARBA" id="ARBA00022475"/>
    </source>
</evidence>
<dbReference type="EMBL" id="CP000362">
    <property type="protein sequence ID" value="ABG31004.1"/>
    <property type="molecule type" value="Genomic_DNA"/>
</dbReference>
<dbReference type="PANTHER" id="PTHR30086:SF19">
    <property type="entry name" value="THREONINE EFFLUX PROTEIN"/>
    <property type="match status" value="1"/>
</dbReference>
<evidence type="ECO:0000313" key="8">
    <source>
        <dbReference type="Proteomes" id="UP000007029"/>
    </source>
</evidence>
<evidence type="ECO:0000256" key="1">
    <source>
        <dbReference type="ARBA" id="ARBA00004651"/>
    </source>
</evidence>
<dbReference type="KEGG" id="rde:RD1_1363"/>
<keyword evidence="2" id="KW-1003">Cell membrane</keyword>
<feature type="transmembrane region" description="Helical" evidence="6">
    <location>
        <begin position="43"/>
        <end position="68"/>
    </location>
</feature>
<keyword evidence="5 6" id="KW-0472">Membrane</keyword>
<gene>
    <name evidence="7" type="primary">rhtC</name>
    <name evidence="7" type="ordered locus">RD1_1363</name>
</gene>
<dbReference type="InterPro" id="IPR001123">
    <property type="entry name" value="LeuE-type"/>
</dbReference>
<reference evidence="7 8" key="1">
    <citation type="journal article" date="2007" name="J. Bacteriol.">
        <title>The complete genome sequence of Roseobacter denitrificans reveals a mixotrophic rather than photosynthetic metabolism.</title>
        <authorList>
            <person name="Swingley W.D."/>
            <person name="Sadekar S."/>
            <person name="Mastrian S.D."/>
            <person name="Matthies H.J."/>
            <person name="Hao J."/>
            <person name="Ramos H."/>
            <person name="Acharya C.R."/>
            <person name="Conrad A.L."/>
            <person name="Taylor H.L."/>
            <person name="Dejesa L.C."/>
            <person name="Shah M.K."/>
            <person name="O'huallachain M.E."/>
            <person name="Lince M.T."/>
            <person name="Blankenship R.E."/>
            <person name="Beatty J.T."/>
            <person name="Touchman J.W."/>
        </authorList>
    </citation>
    <scope>NUCLEOTIDE SEQUENCE [LARGE SCALE GENOMIC DNA]</scope>
    <source>
        <strain evidence="8">ATCC 33942 / OCh 114</strain>
    </source>
</reference>
<feature type="transmembrane region" description="Helical" evidence="6">
    <location>
        <begin position="74"/>
        <end position="92"/>
    </location>
</feature>
<dbReference type="eggNOG" id="COG1280">
    <property type="taxonomic scope" value="Bacteria"/>
</dbReference>
<keyword evidence="8" id="KW-1185">Reference proteome</keyword>
<protein>
    <submittedName>
        <fullName evidence="7">Threonine efflux protein, putative</fullName>
    </submittedName>
</protein>
<keyword evidence="3 6" id="KW-0812">Transmembrane</keyword>
<sequence>MTDAMFLLPLPLILLGWVIGGGSPGPATLAISGTSMQMGRRSGLTVAAGIVVGSACWGITAGLGFSAIMMNNAWLFEIMRYVGAAYLMYLALKSLRSAWHGGVVEIPSVSGRKLFLKGLMLHLTNPKAVLGWGAIYAIALAPGADHASVWSLFAALICASSAVFFGYAILFSAAPIARAYTRAKRGFEAAFGFLFAFASFKILTTRLA</sequence>
<evidence type="ECO:0000313" key="7">
    <source>
        <dbReference type="EMBL" id="ABG31004.1"/>
    </source>
</evidence>
<dbReference type="GO" id="GO:0005886">
    <property type="term" value="C:plasma membrane"/>
    <property type="evidence" value="ECO:0007669"/>
    <property type="project" value="UniProtKB-SubCell"/>
</dbReference>
<dbReference type="HOGENOM" id="CLU_079569_0_0_5"/>
<feature type="transmembrane region" description="Helical" evidence="6">
    <location>
        <begin position="186"/>
        <end position="203"/>
    </location>
</feature>
<evidence type="ECO:0000256" key="4">
    <source>
        <dbReference type="ARBA" id="ARBA00022989"/>
    </source>
</evidence>
<feature type="transmembrane region" description="Helical" evidence="6">
    <location>
        <begin position="128"/>
        <end position="144"/>
    </location>
</feature>
<dbReference type="Pfam" id="PF01810">
    <property type="entry name" value="LysE"/>
    <property type="match status" value="1"/>
</dbReference>
<organism evidence="7 8">
    <name type="scientific">Roseobacter denitrificans (strain ATCC 33942 / OCh 114)</name>
    <name type="common">Erythrobacter sp. (strain OCh 114)</name>
    <name type="synonym">Roseobacter denitrificans</name>
    <dbReference type="NCBI Taxonomy" id="375451"/>
    <lineage>
        <taxon>Bacteria</taxon>
        <taxon>Pseudomonadati</taxon>
        <taxon>Pseudomonadota</taxon>
        <taxon>Alphaproteobacteria</taxon>
        <taxon>Rhodobacterales</taxon>
        <taxon>Roseobacteraceae</taxon>
        <taxon>Roseobacter</taxon>
    </lineage>
</organism>
<evidence type="ECO:0000256" key="6">
    <source>
        <dbReference type="SAM" id="Phobius"/>
    </source>
</evidence>
<name>Q16AI9_ROSDO</name>
<dbReference type="STRING" id="375451.RD1_1363"/>
<feature type="transmembrane region" description="Helical" evidence="6">
    <location>
        <begin position="6"/>
        <end position="31"/>
    </location>
</feature>
<keyword evidence="4 6" id="KW-1133">Transmembrane helix</keyword>